<dbReference type="InterPro" id="IPR013655">
    <property type="entry name" value="PAS_fold_3"/>
</dbReference>
<dbReference type="InterPro" id="IPR000700">
    <property type="entry name" value="PAS-assoc_C"/>
</dbReference>
<evidence type="ECO:0000259" key="8">
    <source>
        <dbReference type="PROSITE" id="PS50112"/>
    </source>
</evidence>
<dbReference type="PROSITE" id="PS50112">
    <property type="entry name" value="PAS"/>
    <property type="match status" value="1"/>
</dbReference>
<dbReference type="RefSeq" id="WP_322467300.1">
    <property type="nucleotide sequence ID" value="NZ_JAXOJX010000047.1"/>
</dbReference>
<dbReference type="SUPFAM" id="SSF47384">
    <property type="entry name" value="Homodimeric domain of signal transducing histidine kinase"/>
    <property type="match status" value="1"/>
</dbReference>
<dbReference type="Proteomes" id="UP001293718">
    <property type="component" value="Unassembled WGS sequence"/>
</dbReference>
<dbReference type="CDD" id="cd00082">
    <property type="entry name" value="HisKA"/>
    <property type="match status" value="1"/>
</dbReference>
<dbReference type="SMART" id="SM00387">
    <property type="entry name" value="HATPase_c"/>
    <property type="match status" value="1"/>
</dbReference>
<evidence type="ECO:0000259" key="9">
    <source>
        <dbReference type="PROSITE" id="PS50113"/>
    </source>
</evidence>
<organism evidence="10 11">
    <name type="scientific">Azohydromonas lata</name>
    <dbReference type="NCBI Taxonomy" id="45677"/>
    <lineage>
        <taxon>Bacteria</taxon>
        <taxon>Pseudomonadati</taxon>
        <taxon>Pseudomonadota</taxon>
        <taxon>Betaproteobacteria</taxon>
        <taxon>Burkholderiales</taxon>
        <taxon>Sphaerotilaceae</taxon>
        <taxon>Azohydromonas</taxon>
    </lineage>
</organism>
<dbReference type="SUPFAM" id="SSF55874">
    <property type="entry name" value="ATPase domain of HSP90 chaperone/DNA topoisomerase II/histidine kinase"/>
    <property type="match status" value="1"/>
</dbReference>
<dbReference type="Gene3D" id="3.30.565.10">
    <property type="entry name" value="Histidine kinase-like ATPase, C-terminal domain"/>
    <property type="match status" value="1"/>
</dbReference>
<keyword evidence="11" id="KW-1185">Reference proteome</keyword>
<dbReference type="InterPro" id="IPR005467">
    <property type="entry name" value="His_kinase_dom"/>
</dbReference>
<comment type="caution">
    <text evidence="10">The sequence shown here is derived from an EMBL/GenBank/DDBJ whole genome shotgun (WGS) entry which is preliminary data.</text>
</comment>
<dbReference type="InterPro" id="IPR050736">
    <property type="entry name" value="Sensor_HK_Regulatory"/>
</dbReference>
<gene>
    <name evidence="10" type="ORF">SM757_23820</name>
</gene>
<feature type="domain" description="PAC" evidence="9">
    <location>
        <begin position="194"/>
        <end position="246"/>
    </location>
</feature>
<reference evidence="10 11" key="1">
    <citation type="submission" date="2023-11" db="EMBL/GenBank/DDBJ databases">
        <title>Draft genome of Azohydromonas lata strain H1 (DSM1123), a polyhydroxyalkanoate producer.</title>
        <authorList>
            <person name="Traversa D."/>
            <person name="D'Addabbo P."/>
            <person name="Pazzani C."/>
            <person name="Manzari C."/>
            <person name="Chiara M."/>
            <person name="Scrascia M."/>
        </authorList>
    </citation>
    <scope>NUCLEOTIDE SEQUENCE [LARGE SCALE GENOMIC DNA]</scope>
    <source>
        <strain evidence="10 11">H1</strain>
    </source>
</reference>
<dbReference type="PANTHER" id="PTHR43711">
    <property type="entry name" value="TWO-COMPONENT HISTIDINE KINASE"/>
    <property type="match status" value="1"/>
</dbReference>
<dbReference type="SMART" id="SM00388">
    <property type="entry name" value="HisKA"/>
    <property type="match status" value="1"/>
</dbReference>
<evidence type="ECO:0000313" key="11">
    <source>
        <dbReference type="Proteomes" id="UP001293718"/>
    </source>
</evidence>
<dbReference type="EC" id="2.7.13.3" evidence="2"/>
<dbReference type="Pfam" id="PF00512">
    <property type="entry name" value="HisKA"/>
    <property type="match status" value="1"/>
</dbReference>
<dbReference type="PANTHER" id="PTHR43711:SF26">
    <property type="entry name" value="SENSOR HISTIDINE KINASE RCSC"/>
    <property type="match status" value="1"/>
</dbReference>
<evidence type="ECO:0000256" key="6">
    <source>
        <dbReference type="ARBA" id="ARBA00023012"/>
    </source>
</evidence>
<proteinExistence type="predicted"/>
<dbReference type="InterPro" id="IPR036097">
    <property type="entry name" value="HisK_dim/P_sf"/>
</dbReference>
<evidence type="ECO:0000256" key="3">
    <source>
        <dbReference type="ARBA" id="ARBA00022553"/>
    </source>
</evidence>
<keyword evidence="4" id="KW-0808">Transferase</keyword>
<evidence type="ECO:0000313" key="10">
    <source>
        <dbReference type="EMBL" id="MDZ5459610.1"/>
    </source>
</evidence>
<dbReference type="SMART" id="SM00091">
    <property type="entry name" value="PAS"/>
    <property type="match status" value="1"/>
</dbReference>
<dbReference type="PROSITE" id="PS50109">
    <property type="entry name" value="HIS_KIN"/>
    <property type="match status" value="1"/>
</dbReference>
<keyword evidence="5" id="KW-0418">Kinase</keyword>
<dbReference type="Gene3D" id="1.10.287.130">
    <property type="match status" value="1"/>
</dbReference>
<dbReference type="NCBIfam" id="TIGR00229">
    <property type="entry name" value="sensory_box"/>
    <property type="match status" value="1"/>
</dbReference>
<evidence type="ECO:0000256" key="4">
    <source>
        <dbReference type="ARBA" id="ARBA00022679"/>
    </source>
</evidence>
<keyword evidence="10" id="KW-0067">ATP-binding</keyword>
<evidence type="ECO:0000256" key="2">
    <source>
        <dbReference type="ARBA" id="ARBA00012438"/>
    </source>
</evidence>
<dbReference type="EMBL" id="JAXOJX010000047">
    <property type="protein sequence ID" value="MDZ5459610.1"/>
    <property type="molecule type" value="Genomic_DNA"/>
</dbReference>
<feature type="domain" description="Histidine kinase" evidence="7">
    <location>
        <begin position="263"/>
        <end position="484"/>
    </location>
</feature>
<dbReference type="InterPro" id="IPR000014">
    <property type="entry name" value="PAS"/>
</dbReference>
<dbReference type="CDD" id="cd00130">
    <property type="entry name" value="PAS"/>
    <property type="match status" value="1"/>
</dbReference>
<sequence length="485" mass="52209">MDDALWWPAPHPALGVWRDAGGALRWRCNPAAQHWARRLGVGKDLWPRWAQACAEAAPPLAPPSAPASSLPAAQDDAGEAAAPLLRLPGAPAVDATLCPQGEGVLAWLVAESEAHSRHELERLALAVQAAGLGVWESDLDGRTLYWNEAMYRLRGLDPGDPRPVWQLSRLTNHPDDQRVLSELPRRHVEAGEPYAMDLRVRWPDGSEHWLATRGRALSGGPGQPVRMVGVNGDITDRMRAQAAELERERAEQASRAKSALLARVSHELRTPLNAVLGFAQLLQLRAGQVPGPQQAEWARHIAEAGQHLLLLIDDLLELAGAGERGQAAPQARPVALAPLVEEALHWSAAQARQAGVHVLPPQQPVEGSVLGDARRVRQVLLNLLSNAIKYNRAGGEVRLSSCGPDDGALRGLCVADTGPGLAPEQMQQLGEPFNRLGAEQRGIPGTGIGLAISRELLQRMGGRLEVQSTVGQGSRFTMWLPAAQP</sequence>
<dbReference type="InterPro" id="IPR036890">
    <property type="entry name" value="HATPase_C_sf"/>
</dbReference>
<protein>
    <recommendedName>
        <fullName evidence="2">histidine kinase</fullName>
        <ecNumber evidence="2">2.7.13.3</ecNumber>
    </recommendedName>
</protein>
<evidence type="ECO:0000259" key="7">
    <source>
        <dbReference type="PROSITE" id="PS50109"/>
    </source>
</evidence>
<dbReference type="Pfam" id="PF02518">
    <property type="entry name" value="HATPase_c"/>
    <property type="match status" value="1"/>
</dbReference>
<dbReference type="GO" id="GO:0005524">
    <property type="term" value="F:ATP binding"/>
    <property type="evidence" value="ECO:0007669"/>
    <property type="project" value="UniProtKB-KW"/>
</dbReference>
<dbReference type="SUPFAM" id="SSF55785">
    <property type="entry name" value="PYP-like sensor domain (PAS domain)"/>
    <property type="match status" value="1"/>
</dbReference>
<name>A0ABU5IL50_9BURK</name>
<evidence type="ECO:0000256" key="1">
    <source>
        <dbReference type="ARBA" id="ARBA00000085"/>
    </source>
</evidence>
<dbReference type="PRINTS" id="PR00344">
    <property type="entry name" value="BCTRLSENSOR"/>
</dbReference>
<comment type="catalytic activity">
    <reaction evidence="1">
        <text>ATP + protein L-histidine = ADP + protein N-phospho-L-histidine.</text>
        <dbReference type="EC" id="2.7.13.3"/>
    </reaction>
</comment>
<accession>A0ABU5IL50</accession>
<keyword evidence="6" id="KW-0902">Two-component regulatory system</keyword>
<dbReference type="InterPro" id="IPR035965">
    <property type="entry name" value="PAS-like_dom_sf"/>
</dbReference>
<dbReference type="InterPro" id="IPR004358">
    <property type="entry name" value="Sig_transdc_His_kin-like_C"/>
</dbReference>
<keyword evidence="3" id="KW-0597">Phosphoprotein</keyword>
<dbReference type="InterPro" id="IPR003594">
    <property type="entry name" value="HATPase_dom"/>
</dbReference>
<evidence type="ECO:0000256" key="5">
    <source>
        <dbReference type="ARBA" id="ARBA00022777"/>
    </source>
</evidence>
<feature type="domain" description="PAS" evidence="8">
    <location>
        <begin position="119"/>
        <end position="160"/>
    </location>
</feature>
<dbReference type="InterPro" id="IPR003661">
    <property type="entry name" value="HisK_dim/P_dom"/>
</dbReference>
<dbReference type="Gene3D" id="3.30.450.20">
    <property type="entry name" value="PAS domain"/>
    <property type="match status" value="1"/>
</dbReference>
<dbReference type="PROSITE" id="PS50113">
    <property type="entry name" value="PAC"/>
    <property type="match status" value="1"/>
</dbReference>
<keyword evidence="10" id="KW-0547">Nucleotide-binding</keyword>
<dbReference type="Pfam" id="PF08447">
    <property type="entry name" value="PAS_3"/>
    <property type="match status" value="1"/>
</dbReference>
<dbReference type="Gene3D" id="2.10.70.100">
    <property type="match status" value="1"/>
</dbReference>